<sequence length="318" mass="36772">MIIRSLKFIKSFIEYFACCLYDMLKGFYFSNMVFKRSKDKRVLGSNIMINLHRIEKGLTLRNVKPLFGKWFFGKLFQDLKSFEEINGSDYPQNISISALSEYKKFHLEKNISEEKYPLNLIEKEDTRALSGTKKVEEYNSSINSENHFFSLARSRSSIRNFSAKANLEDVKKAVALAIKTPSVCNRQPWKVHYYQNKHEIESLLKYQNGNLGFRDNIPGLIIITGNLKEMEFSYERHQIFTEGGLFSMTLIYALHSLGIGTCCLNWCSKPLNDWKAHKAAGIPQDQEIIMYLAVGMYEKDIKTTISPKKPLTDVLHVN</sequence>
<evidence type="ECO:0000256" key="3">
    <source>
        <dbReference type="ARBA" id="ARBA00023002"/>
    </source>
</evidence>
<accession>A0ABX1DBS0</accession>
<dbReference type="Proteomes" id="UP000760545">
    <property type="component" value="Unassembled WGS sequence"/>
</dbReference>
<reference evidence="5 6" key="1">
    <citation type="submission" date="2020-03" db="EMBL/GenBank/DDBJ databases">
        <title>Tamlana sp. nov, isolated from XXX.</title>
        <authorList>
            <person name="Cao W.R."/>
        </authorList>
    </citation>
    <scope>NUCLEOTIDE SEQUENCE [LARGE SCALE GENOMIC DNA]</scope>
    <source>
        <strain evidence="5 6">HST1-43</strain>
    </source>
</reference>
<dbReference type="InterPro" id="IPR050627">
    <property type="entry name" value="Nitroreductase/BluB"/>
</dbReference>
<name>A0ABX1DBS0_9FLAO</name>
<dbReference type="PANTHER" id="PTHR23026:SF90">
    <property type="entry name" value="IODOTYROSINE DEIODINASE 1"/>
    <property type="match status" value="1"/>
</dbReference>
<keyword evidence="6" id="KW-1185">Reference proteome</keyword>
<dbReference type="CDD" id="cd02062">
    <property type="entry name" value="Nitro_FMN_reductase"/>
    <property type="match status" value="1"/>
</dbReference>
<keyword evidence="2" id="KW-0288">FMN</keyword>
<dbReference type="Gene3D" id="3.40.109.10">
    <property type="entry name" value="NADH Oxidase"/>
    <property type="match status" value="1"/>
</dbReference>
<dbReference type="Pfam" id="PF00881">
    <property type="entry name" value="Nitroreductase"/>
    <property type="match status" value="1"/>
</dbReference>
<organism evidence="5 6">
    <name type="scientific">Tamlana crocina</name>
    <dbReference type="NCBI Taxonomy" id="393006"/>
    <lineage>
        <taxon>Bacteria</taxon>
        <taxon>Pseudomonadati</taxon>
        <taxon>Bacteroidota</taxon>
        <taxon>Flavobacteriia</taxon>
        <taxon>Flavobacteriales</taxon>
        <taxon>Flavobacteriaceae</taxon>
        <taxon>Tamlana</taxon>
    </lineage>
</organism>
<feature type="domain" description="Nitroreductase" evidence="4">
    <location>
        <begin position="153"/>
        <end position="206"/>
    </location>
</feature>
<evidence type="ECO:0000256" key="1">
    <source>
        <dbReference type="ARBA" id="ARBA00022630"/>
    </source>
</evidence>
<proteinExistence type="predicted"/>
<evidence type="ECO:0000313" key="5">
    <source>
        <dbReference type="EMBL" id="NJX14038.1"/>
    </source>
</evidence>
<evidence type="ECO:0000256" key="2">
    <source>
        <dbReference type="ARBA" id="ARBA00022643"/>
    </source>
</evidence>
<comment type="caution">
    <text evidence="5">The sequence shown here is derived from an EMBL/GenBank/DDBJ whole genome shotgun (WGS) entry which is preliminary data.</text>
</comment>
<dbReference type="RefSeq" id="WP_167916292.1">
    <property type="nucleotide sequence ID" value="NZ_JAAVJS010000001.1"/>
</dbReference>
<keyword evidence="1" id="KW-0285">Flavoprotein</keyword>
<dbReference type="EMBL" id="JAAVJS010000001">
    <property type="protein sequence ID" value="NJX14038.1"/>
    <property type="molecule type" value="Genomic_DNA"/>
</dbReference>
<dbReference type="PANTHER" id="PTHR23026">
    <property type="entry name" value="NADPH NITROREDUCTASE"/>
    <property type="match status" value="1"/>
</dbReference>
<protein>
    <submittedName>
        <fullName evidence="5">Nitroreductase family protein</fullName>
    </submittedName>
</protein>
<evidence type="ECO:0000259" key="4">
    <source>
        <dbReference type="Pfam" id="PF00881"/>
    </source>
</evidence>
<dbReference type="SUPFAM" id="SSF55469">
    <property type="entry name" value="FMN-dependent nitroreductase-like"/>
    <property type="match status" value="1"/>
</dbReference>
<evidence type="ECO:0000313" key="6">
    <source>
        <dbReference type="Proteomes" id="UP000760545"/>
    </source>
</evidence>
<dbReference type="InterPro" id="IPR000415">
    <property type="entry name" value="Nitroreductase-like"/>
</dbReference>
<gene>
    <name evidence="5" type="ORF">HC176_00875</name>
</gene>
<dbReference type="InterPro" id="IPR029479">
    <property type="entry name" value="Nitroreductase"/>
</dbReference>
<keyword evidence="3" id="KW-0560">Oxidoreductase</keyword>